<dbReference type="SUPFAM" id="SSF53850">
    <property type="entry name" value="Periplasmic binding protein-like II"/>
    <property type="match status" value="1"/>
</dbReference>
<dbReference type="Proteomes" id="UP001477870">
    <property type="component" value="Unassembled WGS sequence"/>
</dbReference>
<keyword evidence="3" id="KW-0238">DNA-binding</keyword>
<dbReference type="PROSITE" id="PS50931">
    <property type="entry name" value="HTH_LYSR"/>
    <property type="match status" value="1"/>
</dbReference>
<proteinExistence type="inferred from homology"/>
<dbReference type="PRINTS" id="PR00039">
    <property type="entry name" value="HTHLYSR"/>
</dbReference>
<comment type="similarity">
    <text evidence="1">Belongs to the LysR transcriptional regulatory family.</text>
</comment>
<dbReference type="SUPFAM" id="SSF46785">
    <property type="entry name" value="Winged helix' DNA-binding domain"/>
    <property type="match status" value="1"/>
</dbReference>
<evidence type="ECO:0000256" key="3">
    <source>
        <dbReference type="ARBA" id="ARBA00023125"/>
    </source>
</evidence>
<keyword evidence="2" id="KW-0805">Transcription regulation</keyword>
<dbReference type="InterPro" id="IPR050950">
    <property type="entry name" value="HTH-type_LysR_regulators"/>
</dbReference>
<dbReference type="InterPro" id="IPR036388">
    <property type="entry name" value="WH-like_DNA-bd_sf"/>
</dbReference>
<evidence type="ECO:0000256" key="2">
    <source>
        <dbReference type="ARBA" id="ARBA00023015"/>
    </source>
</evidence>
<dbReference type="RefSeq" id="WP_342845858.1">
    <property type="nucleotide sequence ID" value="NZ_JBBMQO010000001.1"/>
</dbReference>
<evidence type="ECO:0000256" key="1">
    <source>
        <dbReference type="ARBA" id="ARBA00009437"/>
    </source>
</evidence>
<gene>
    <name evidence="6" type="ORF">WNY59_00050</name>
</gene>
<dbReference type="Pfam" id="PF00126">
    <property type="entry name" value="HTH_1"/>
    <property type="match status" value="1"/>
</dbReference>
<reference evidence="6 7" key="1">
    <citation type="submission" date="2024-03" db="EMBL/GenBank/DDBJ databases">
        <title>Community enrichment and isolation of bacterial strains for fucoidan degradation.</title>
        <authorList>
            <person name="Sichert A."/>
        </authorList>
    </citation>
    <scope>NUCLEOTIDE SEQUENCE [LARGE SCALE GENOMIC DNA]</scope>
    <source>
        <strain evidence="6 7">AS62</strain>
    </source>
</reference>
<organism evidence="6 7">
    <name type="scientific">Ahrensia kielensis</name>
    <dbReference type="NCBI Taxonomy" id="76980"/>
    <lineage>
        <taxon>Bacteria</taxon>
        <taxon>Pseudomonadati</taxon>
        <taxon>Pseudomonadota</taxon>
        <taxon>Alphaproteobacteria</taxon>
        <taxon>Hyphomicrobiales</taxon>
        <taxon>Ahrensiaceae</taxon>
        <taxon>Ahrensia</taxon>
    </lineage>
</organism>
<protein>
    <submittedName>
        <fullName evidence="6">LysR family transcriptional regulator</fullName>
    </submittedName>
</protein>
<dbReference type="EMBL" id="JBBMQO010000001">
    <property type="protein sequence ID" value="MEM5499971.1"/>
    <property type="molecule type" value="Genomic_DNA"/>
</dbReference>
<dbReference type="InterPro" id="IPR036390">
    <property type="entry name" value="WH_DNA-bd_sf"/>
</dbReference>
<dbReference type="Pfam" id="PF03466">
    <property type="entry name" value="LysR_substrate"/>
    <property type="match status" value="1"/>
</dbReference>
<evidence type="ECO:0000256" key="4">
    <source>
        <dbReference type="ARBA" id="ARBA00023163"/>
    </source>
</evidence>
<dbReference type="Gene3D" id="3.40.190.290">
    <property type="match status" value="1"/>
</dbReference>
<keyword evidence="7" id="KW-1185">Reference proteome</keyword>
<name>A0ABU9T2M8_9HYPH</name>
<evidence type="ECO:0000313" key="7">
    <source>
        <dbReference type="Proteomes" id="UP001477870"/>
    </source>
</evidence>
<dbReference type="PANTHER" id="PTHR30419">
    <property type="entry name" value="HTH-TYPE TRANSCRIPTIONAL REGULATOR YBHD"/>
    <property type="match status" value="1"/>
</dbReference>
<feature type="domain" description="HTH lysR-type" evidence="5">
    <location>
        <begin position="1"/>
        <end position="58"/>
    </location>
</feature>
<dbReference type="Gene3D" id="1.10.10.10">
    <property type="entry name" value="Winged helix-like DNA-binding domain superfamily/Winged helix DNA-binding domain"/>
    <property type="match status" value="1"/>
</dbReference>
<keyword evidence="4" id="KW-0804">Transcription</keyword>
<dbReference type="InterPro" id="IPR005119">
    <property type="entry name" value="LysR_subst-bd"/>
</dbReference>
<dbReference type="PANTHER" id="PTHR30419:SF8">
    <property type="entry name" value="NITROGEN ASSIMILATION TRANSCRIPTIONAL ACTIVATOR-RELATED"/>
    <property type="match status" value="1"/>
</dbReference>
<accession>A0ABU9T2M8</accession>
<dbReference type="InterPro" id="IPR000847">
    <property type="entry name" value="LysR_HTH_N"/>
</dbReference>
<evidence type="ECO:0000259" key="5">
    <source>
        <dbReference type="PROSITE" id="PS50931"/>
    </source>
</evidence>
<comment type="caution">
    <text evidence="6">The sequence shown here is derived from an EMBL/GenBank/DDBJ whole genome shotgun (WGS) entry which is preliminary data.</text>
</comment>
<sequence>MDTRHIHYIRRIADYGTISGAARSLNITQSALTKILSRCEDLLGHKLFERTSKGVELSKLGEFCLWRMERIENDMAELSAELRAHKKGISGTIKLGVGQAWLWDVVPEVVVRIAKEEPNIQVKIHTGPRKELFSKLRRGQIDIMLGRVTSDLPADFVGEEMTEVKIFLAFRKDHPLMMRDDPITYNSIKEYGWLLPPADVPTTQEAFDDVGLEHPVSAVETVSNSVVQSVIRRTDYVTIAPAIAGSKQWEGIHRVQVDWLNWSRKAGMISVKNRRYPACKDRFVDILKSTLPKLSD</sequence>
<evidence type="ECO:0000313" key="6">
    <source>
        <dbReference type="EMBL" id="MEM5499971.1"/>
    </source>
</evidence>